<evidence type="ECO:0000256" key="1">
    <source>
        <dbReference type="SAM" id="SignalP"/>
    </source>
</evidence>
<accession>A0A2H3CCE9</accession>
<keyword evidence="3" id="KW-1185">Reference proteome</keyword>
<proteinExistence type="predicted"/>
<protein>
    <recommendedName>
        <fullName evidence="4">Secreted protein</fullName>
    </recommendedName>
</protein>
<reference evidence="3" key="1">
    <citation type="journal article" date="2017" name="Nat. Ecol. Evol.">
        <title>Genome expansion and lineage-specific genetic innovations in the forest pathogenic fungi Armillaria.</title>
        <authorList>
            <person name="Sipos G."/>
            <person name="Prasanna A.N."/>
            <person name="Walter M.C."/>
            <person name="O'Connor E."/>
            <person name="Balint B."/>
            <person name="Krizsan K."/>
            <person name="Kiss B."/>
            <person name="Hess J."/>
            <person name="Varga T."/>
            <person name="Slot J."/>
            <person name="Riley R."/>
            <person name="Boka B."/>
            <person name="Rigling D."/>
            <person name="Barry K."/>
            <person name="Lee J."/>
            <person name="Mihaltcheva S."/>
            <person name="LaButti K."/>
            <person name="Lipzen A."/>
            <person name="Waldron R."/>
            <person name="Moloney N.M."/>
            <person name="Sperisen C."/>
            <person name="Kredics L."/>
            <person name="Vagvoelgyi C."/>
            <person name="Patrignani A."/>
            <person name="Fitzpatrick D."/>
            <person name="Nagy I."/>
            <person name="Doyle S."/>
            <person name="Anderson J.B."/>
            <person name="Grigoriev I.V."/>
            <person name="Gueldener U."/>
            <person name="Muensterkoetter M."/>
            <person name="Nagy L.G."/>
        </authorList>
    </citation>
    <scope>NUCLEOTIDE SEQUENCE [LARGE SCALE GENOMIC DNA]</scope>
    <source>
        <strain evidence="3">Ar21-2</strain>
    </source>
</reference>
<dbReference type="EMBL" id="KZ293740">
    <property type="protein sequence ID" value="PBK80755.1"/>
    <property type="molecule type" value="Genomic_DNA"/>
</dbReference>
<dbReference type="AlphaFoldDB" id="A0A2H3CCE9"/>
<evidence type="ECO:0008006" key="4">
    <source>
        <dbReference type="Google" id="ProtNLM"/>
    </source>
</evidence>
<gene>
    <name evidence="2" type="ORF">ARMGADRAFT_1091910</name>
</gene>
<feature type="signal peptide" evidence="1">
    <location>
        <begin position="1"/>
        <end position="21"/>
    </location>
</feature>
<name>A0A2H3CCE9_ARMGA</name>
<keyword evidence="1" id="KW-0732">Signal</keyword>
<organism evidence="2 3">
    <name type="scientific">Armillaria gallica</name>
    <name type="common">Bulbous honey fungus</name>
    <name type="synonym">Armillaria bulbosa</name>
    <dbReference type="NCBI Taxonomy" id="47427"/>
    <lineage>
        <taxon>Eukaryota</taxon>
        <taxon>Fungi</taxon>
        <taxon>Dikarya</taxon>
        <taxon>Basidiomycota</taxon>
        <taxon>Agaricomycotina</taxon>
        <taxon>Agaricomycetes</taxon>
        <taxon>Agaricomycetidae</taxon>
        <taxon>Agaricales</taxon>
        <taxon>Marasmiineae</taxon>
        <taxon>Physalacriaceae</taxon>
        <taxon>Armillaria</taxon>
    </lineage>
</organism>
<feature type="chain" id="PRO_5013641917" description="Secreted protein" evidence="1">
    <location>
        <begin position="22"/>
        <end position="73"/>
    </location>
</feature>
<evidence type="ECO:0000313" key="2">
    <source>
        <dbReference type="EMBL" id="PBK80755.1"/>
    </source>
</evidence>
<dbReference type="Proteomes" id="UP000217790">
    <property type="component" value="Unassembled WGS sequence"/>
</dbReference>
<sequence length="73" mass="7815">MLVFAGVFSAVFVIQASQVQAITILLLELIDGPSAQWFSRPSPQPQPNSLLSDFLPALFDSLVNAPASRSVSL</sequence>
<evidence type="ECO:0000313" key="3">
    <source>
        <dbReference type="Proteomes" id="UP000217790"/>
    </source>
</evidence>
<dbReference type="InParanoid" id="A0A2H3CCE9"/>